<comment type="similarity">
    <text evidence="1">Belongs to the TRAFAC class TrmE-Era-EngA-EngB-Septin-like GTPase superfamily. AIG1/Toc34/Toc159-like paraseptin GTPase family. IAN subfamily.</text>
</comment>
<accession>A0A2G8LPE8</accession>
<comment type="caution">
    <text evidence="6">The sequence shown here is derived from an EMBL/GenBank/DDBJ whole genome shotgun (WGS) entry which is preliminary data.</text>
</comment>
<dbReference type="InterPro" id="IPR045058">
    <property type="entry name" value="GIMA/IAN/Toc"/>
</dbReference>
<dbReference type="SUPFAM" id="SSF52540">
    <property type="entry name" value="P-loop containing nucleoside triphosphate hydrolases"/>
    <property type="match status" value="1"/>
</dbReference>
<keyword evidence="2" id="KW-0547">Nucleotide-binding</keyword>
<keyword evidence="7" id="KW-1185">Reference proteome</keyword>
<dbReference type="STRING" id="307972.A0A2G8LPE8"/>
<proteinExistence type="inferred from homology"/>
<feature type="compositionally biased region" description="Basic and acidic residues" evidence="4">
    <location>
        <begin position="235"/>
        <end position="244"/>
    </location>
</feature>
<gene>
    <name evidence="6" type="ORF">BSL78_00858</name>
</gene>
<evidence type="ECO:0000256" key="1">
    <source>
        <dbReference type="ARBA" id="ARBA00008535"/>
    </source>
</evidence>
<dbReference type="InterPro" id="IPR027417">
    <property type="entry name" value="P-loop_NTPase"/>
</dbReference>
<dbReference type="Gene3D" id="3.40.50.300">
    <property type="entry name" value="P-loop containing nucleotide triphosphate hydrolases"/>
    <property type="match status" value="2"/>
</dbReference>
<dbReference type="OrthoDB" id="8444937at2759"/>
<dbReference type="EMBL" id="MRZV01000017">
    <property type="protein sequence ID" value="PIK62136.1"/>
    <property type="molecule type" value="Genomic_DNA"/>
</dbReference>
<reference evidence="6 7" key="1">
    <citation type="journal article" date="2017" name="PLoS Biol.">
        <title>The sea cucumber genome provides insights into morphological evolution and visceral regeneration.</title>
        <authorList>
            <person name="Zhang X."/>
            <person name="Sun L."/>
            <person name="Yuan J."/>
            <person name="Sun Y."/>
            <person name="Gao Y."/>
            <person name="Zhang L."/>
            <person name="Li S."/>
            <person name="Dai H."/>
            <person name="Hamel J.F."/>
            <person name="Liu C."/>
            <person name="Yu Y."/>
            <person name="Liu S."/>
            <person name="Lin W."/>
            <person name="Guo K."/>
            <person name="Jin S."/>
            <person name="Xu P."/>
            <person name="Storey K.B."/>
            <person name="Huan P."/>
            <person name="Zhang T."/>
            <person name="Zhou Y."/>
            <person name="Zhang J."/>
            <person name="Lin C."/>
            <person name="Li X."/>
            <person name="Xing L."/>
            <person name="Huo D."/>
            <person name="Sun M."/>
            <person name="Wang L."/>
            <person name="Mercier A."/>
            <person name="Li F."/>
            <person name="Yang H."/>
            <person name="Xiang J."/>
        </authorList>
    </citation>
    <scope>NUCLEOTIDE SEQUENCE [LARGE SCALE GENOMIC DNA]</scope>
    <source>
        <strain evidence="6">Shaxun</strain>
        <tissue evidence="6">Muscle</tissue>
    </source>
</reference>
<dbReference type="GO" id="GO:0005525">
    <property type="term" value="F:GTP binding"/>
    <property type="evidence" value="ECO:0007669"/>
    <property type="project" value="UniProtKB-KW"/>
</dbReference>
<feature type="domain" description="AIG1-type G" evidence="5">
    <location>
        <begin position="23"/>
        <end position="131"/>
    </location>
</feature>
<evidence type="ECO:0000256" key="4">
    <source>
        <dbReference type="SAM" id="MobiDB-lite"/>
    </source>
</evidence>
<evidence type="ECO:0000256" key="3">
    <source>
        <dbReference type="ARBA" id="ARBA00023134"/>
    </source>
</evidence>
<organism evidence="6 7">
    <name type="scientific">Stichopus japonicus</name>
    <name type="common">Sea cucumber</name>
    <dbReference type="NCBI Taxonomy" id="307972"/>
    <lineage>
        <taxon>Eukaryota</taxon>
        <taxon>Metazoa</taxon>
        <taxon>Echinodermata</taxon>
        <taxon>Eleutherozoa</taxon>
        <taxon>Echinozoa</taxon>
        <taxon>Holothuroidea</taxon>
        <taxon>Aspidochirotacea</taxon>
        <taxon>Aspidochirotida</taxon>
        <taxon>Stichopodidae</taxon>
        <taxon>Apostichopus</taxon>
    </lineage>
</organism>
<evidence type="ECO:0000313" key="6">
    <source>
        <dbReference type="EMBL" id="PIK62136.1"/>
    </source>
</evidence>
<feature type="domain" description="AIG1-type G" evidence="5">
    <location>
        <begin position="180"/>
        <end position="243"/>
    </location>
</feature>
<dbReference type="InterPro" id="IPR006703">
    <property type="entry name" value="G_AIG1"/>
</dbReference>
<dbReference type="PANTHER" id="PTHR10903">
    <property type="entry name" value="GTPASE, IMAP FAMILY MEMBER-RELATED"/>
    <property type="match status" value="1"/>
</dbReference>
<feature type="region of interest" description="Disordered" evidence="4">
    <location>
        <begin position="232"/>
        <end position="253"/>
    </location>
</feature>
<evidence type="ECO:0000259" key="5">
    <source>
        <dbReference type="Pfam" id="PF04548"/>
    </source>
</evidence>
<protein>
    <submittedName>
        <fullName evidence="6">Putative GTPase IMAP family member 8-like</fullName>
    </submittedName>
</protein>
<dbReference type="Proteomes" id="UP000230750">
    <property type="component" value="Unassembled WGS sequence"/>
</dbReference>
<evidence type="ECO:0000256" key="2">
    <source>
        <dbReference type="ARBA" id="ARBA00022741"/>
    </source>
</evidence>
<name>A0A2G8LPE8_STIJA</name>
<evidence type="ECO:0000313" key="7">
    <source>
        <dbReference type="Proteomes" id="UP000230750"/>
    </source>
</evidence>
<sequence length="253" mass="28881">MNKYILERFQGLKSSDDREEGRQVAVVSRTGDGSSSTANTILGREDFIVSCSSKSATKWISGAKCEYKNREIAVVDTPSVDSNTQQKSIAEQELARLPFLLRQGIHCIIICISTGKPRYTNEIEEMLKLIKFQTLNGFECPVMLRSNEGCTSNVFNLKIRKGFNSIKIPEENLNLVIWNGDDIFHYCILVCTNAEIELQEFSLDDFLNEMRKDNHFGSFLDKIDERVVAVNNKTKSPEEKERNRKLSSHWLTK</sequence>
<dbReference type="AlphaFoldDB" id="A0A2G8LPE8"/>
<dbReference type="Pfam" id="PF04548">
    <property type="entry name" value="AIG1"/>
    <property type="match status" value="2"/>
</dbReference>
<dbReference type="PANTHER" id="PTHR10903:SF184">
    <property type="entry name" value="GTP-BINDING PROTEIN A"/>
    <property type="match status" value="1"/>
</dbReference>
<keyword evidence="3" id="KW-0342">GTP-binding</keyword>